<organism evidence="6 7">
    <name type="scientific">Mycolicibacterium sarraceniae</name>
    <dbReference type="NCBI Taxonomy" id="1534348"/>
    <lineage>
        <taxon>Bacteria</taxon>
        <taxon>Bacillati</taxon>
        <taxon>Actinomycetota</taxon>
        <taxon>Actinomycetes</taxon>
        <taxon>Mycobacteriales</taxon>
        <taxon>Mycobacteriaceae</taxon>
        <taxon>Mycolicibacterium</taxon>
    </lineage>
</organism>
<dbReference type="AlphaFoldDB" id="A0A7I7SPQ6"/>
<dbReference type="EMBL" id="AP022595">
    <property type="protein sequence ID" value="BBY58361.1"/>
    <property type="molecule type" value="Genomic_DNA"/>
</dbReference>
<keyword evidence="3" id="KW-0804">Transcription</keyword>
<keyword evidence="2 4" id="KW-0238">DNA-binding</keyword>
<dbReference type="GO" id="GO:0003700">
    <property type="term" value="F:DNA-binding transcription factor activity"/>
    <property type="evidence" value="ECO:0007669"/>
    <property type="project" value="TreeGrafter"/>
</dbReference>
<name>A0A7I7SPQ6_9MYCO</name>
<keyword evidence="7" id="KW-1185">Reference proteome</keyword>
<dbReference type="SUPFAM" id="SSF48498">
    <property type="entry name" value="Tetracyclin repressor-like, C-terminal domain"/>
    <property type="match status" value="1"/>
</dbReference>
<evidence type="ECO:0000256" key="3">
    <source>
        <dbReference type="ARBA" id="ARBA00023163"/>
    </source>
</evidence>
<dbReference type="Proteomes" id="UP000466445">
    <property type="component" value="Chromosome"/>
</dbReference>
<evidence type="ECO:0000313" key="7">
    <source>
        <dbReference type="Proteomes" id="UP000466445"/>
    </source>
</evidence>
<gene>
    <name evidence="6" type="ORF">MSAR_14970</name>
</gene>
<dbReference type="Gene3D" id="1.10.357.10">
    <property type="entry name" value="Tetracycline Repressor, domain 2"/>
    <property type="match status" value="1"/>
</dbReference>
<feature type="domain" description="HTH tetR-type" evidence="5">
    <location>
        <begin position="8"/>
        <end position="68"/>
    </location>
</feature>
<dbReference type="InterPro" id="IPR036271">
    <property type="entry name" value="Tet_transcr_reg_TetR-rel_C_sf"/>
</dbReference>
<dbReference type="InterPro" id="IPR011075">
    <property type="entry name" value="TetR_C"/>
</dbReference>
<dbReference type="Pfam" id="PF16859">
    <property type="entry name" value="TetR_C_11"/>
    <property type="match status" value="1"/>
</dbReference>
<accession>A0A7I7SPQ6</accession>
<dbReference type="PRINTS" id="PR00455">
    <property type="entry name" value="HTHTETR"/>
</dbReference>
<dbReference type="InterPro" id="IPR050109">
    <property type="entry name" value="HTH-type_TetR-like_transc_reg"/>
</dbReference>
<protein>
    <submittedName>
        <fullName evidence="6">TetR family transcriptional regulator</fullName>
    </submittedName>
</protein>
<keyword evidence="1" id="KW-0805">Transcription regulation</keyword>
<dbReference type="PROSITE" id="PS50977">
    <property type="entry name" value="HTH_TETR_2"/>
    <property type="match status" value="1"/>
</dbReference>
<evidence type="ECO:0000256" key="4">
    <source>
        <dbReference type="PROSITE-ProRule" id="PRU00335"/>
    </source>
</evidence>
<dbReference type="PANTHER" id="PTHR30055">
    <property type="entry name" value="HTH-TYPE TRANSCRIPTIONAL REGULATOR RUTR"/>
    <property type="match status" value="1"/>
</dbReference>
<dbReference type="PANTHER" id="PTHR30055:SF148">
    <property type="entry name" value="TETR-FAMILY TRANSCRIPTIONAL REGULATOR"/>
    <property type="match status" value="1"/>
</dbReference>
<sequence>MLERRRGVALEYALLDAACAELSEKGYANFTMDAVAVRAGTSTPVLYRRWSNKRDLARAAVGHTARNSELELPDTGSLRGDVLALMRQSNQPGARLITMISVHLGGYFQETGTSPAELVGQLAPELPLLGAVDTIYDRAFDRGEIDPERITNRMKTLPFDLLRAQLLMTLQPAPDPDLEEIVDTLLLPLVRAQNSR</sequence>
<proteinExistence type="predicted"/>
<dbReference type="InterPro" id="IPR001647">
    <property type="entry name" value="HTH_TetR"/>
</dbReference>
<dbReference type="KEGG" id="msar:MSAR_14970"/>
<dbReference type="InterPro" id="IPR009057">
    <property type="entry name" value="Homeodomain-like_sf"/>
</dbReference>
<dbReference type="GO" id="GO:0000976">
    <property type="term" value="F:transcription cis-regulatory region binding"/>
    <property type="evidence" value="ECO:0007669"/>
    <property type="project" value="TreeGrafter"/>
</dbReference>
<evidence type="ECO:0000256" key="2">
    <source>
        <dbReference type="ARBA" id="ARBA00023125"/>
    </source>
</evidence>
<dbReference type="SUPFAM" id="SSF46689">
    <property type="entry name" value="Homeodomain-like"/>
    <property type="match status" value="1"/>
</dbReference>
<reference evidence="6 7" key="1">
    <citation type="journal article" date="2019" name="Emerg. Microbes Infect.">
        <title>Comprehensive subspecies identification of 175 nontuberculous mycobacteria species based on 7547 genomic profiles.</title>
        <authorList>
            <person name="Matsumoto Y."/>
            <person name="Kinjo T."/>
            <person name="Motooka D."/>
            <person name="Nabeya D."/>
            <person name="Jung N."/>
            <person name="Uechi K."/>
            <person name="Horii T."/>
            <person name="Iida T."/>
            <person name="Fujita J."/>
            <person name="Nakamura S."/>
        </authorList>
    </citation>
    <scope>NUCLEOTIDE SEQUENCE [LARGE SCALE GENOMIC DNA]</scope>
    <source>
        <strain evidence="6 7">JCM 30395</strain>
    </source>
</reference>
<feature type="DNA-binding region" description="H-T-H motif" evidence="4">
    <location>
        <begin position="31"/>
        <end position="50"/>
    </location>
</feature>
<evidence type="ECO:0000256" key="1">
    <source>
        <dbReference type="ARBA" id="ARBA00023015"/>
    </source>
</evidence>
<evidence type="ECO:0000313" key="6">
    <source>
        <dbReference type="EMBL" id="BBY58361.1"/>
    </source>
</evidence>
<dbReference type="Pfam" id="PF00440">
    <property type="entry name" value="TetR_N"/>
    <property type="match status" value="1"/>
</dbReference>
<evidence type="ECO:0000259" key="5">
    <source>
        <dbReference type="PROSITE" id="PS50977"/>
    </source>
</evidence>
<dbReference type="Gene3D" id="1.10.10.60">
    <property type="entry name" value="Homeodomain-like"/>
    <property type="match status" value="1"/>
</dbReference>